<dbReference type="AlphaFoldDB" id="A0AAW1QDM8"/>
<gene>
    <name evidence="1" type="ORF">WJX81_000130</name>
</gene>
<accession>A0AAW1QDM8</accession>
<name>A0AAW1QDM8_9CHLO</name>
<protein>
    <recommendedName>
        <fullName evidence="3">Prealbumin-like fold domain-containing protein</fullName>
    </recommendedName>
</protein>
<dbReference type="Proteomes" id="UP001445335">
    <property type="component" value="Unassembled WGS sequence"/>
</dbReference>
<comment type="caution">
    <text evidence="1">The sequence shown here is derived from an EMBL/GenBank/DDBJ whole genome shotgun (WGS) entry which is preliminary data.</text>
</comment>
<evidence type="ECO:0008006" key="3">
    <source>
        <dbReference type="Google" id="ProtNLM"/>
    </source>
</evidence>
<evidence type="ECO:0000313" key="2">
    <source>
        <dbReference type="Proteomes" id="UP001445335"/>
    </source>
</evidence>
<evidence type="ECO:0000313" key="1">
    <source>
        <dbReference type="EMBL" id="KAK9819486.1"/>
    </source>
</evidence>
<dbReference type="EMBL" id="JALJOU010000118">
    <property type="protein sequence ID" value="KAK9819486.1"/>
    <property type="molecule type" value="Genomic_DNA"/>
</dbReference>
<proteinExistence type="predicted"/>
<reference evidence="1 2" key="1">
    <citation type="journal article" date="2024" name="Nat. Commun.">
        <title>Phylogenomics reveals the evolutionary origins of lichenization in chlorophyte algae.</title>
        <authorList>
            <person name="Puginier C."/>
            <person name="Libourel C."/>
            <person name="Otte J."/>
            <person name="Skaloud P."/>
            <person name="Haon M."/>
            <person name="Grisel S."/>
            <person name="Petersen M."/>
            <person name="Berrin J.G."/>
            <person name="Delaux P.M."/>
            <person name="Dal Grande F."/>
            <person name="Keller J."/>
        </authorList>
    </citation>
    <scope>NUCLEOTIDE SEQUENCE [LARGE SCALE GENOMIC DNA]</scope>
    <source>
        <strain evidence="1 2">SAG 245.80</strain>
    </source>
</reference>
<keyword evidence="2" id="KW-1185">Reference proteome</keyword>
<organism evidence="1 2">
    <name type="scientific">Elliptochloris bilobata</name>
    <dbReference type="NCBI Taxonomy" id="381761"/>
    <lineage>
        <taxon>Eukaryota</taxon>
        <taxon>Viridiplantae</taxon>
        <taxon>Chlorophyta</taxon>
        <taxon>core chlorophytes</taxon>
        <taxon>Trebouxiophyceae</taxon>
        <taxon>Trebouxiophyceae incertae sedis</taxon>
        <taxon>Elliptochloris clade</taxon>
        <taxon>Elliptochloris</taxon>
    </lineage>
</organism>
<sequence>MEGRKVHAAAAKVDEAVEVSADNAVRCFMTEDGALVCERLPAGNYRLEAAAPRERGDDDAPRCNPANPKSCLTYVYVLESGTMVCEGLPAGEYEIREAQPEDVNEMVEHAVRLASGAPAPAKTETKPDEGWLGKLTGFLRQT</sequence>